<gene>
    <name evidence="3" type="ORF">RJ641_014981</name>
</gene>
<proteinExistence type="inferred from homology"/>
<dbReference type="AlphaFoldDB" id="A0AAN8Z5F6"/>
<feature type="compositionally biased region" description="Low complexity" evidence="2">
    <location>
        <begin position="34"/>
        <end position="44"/>
    </location>
</feature>
<dbReference type="Proteomes" id="UP001370490">
    <property type="component" value="Unassembled WGS sequence"/>
</dbReference>
<dbReference type="PANTHER" id="PTHR31175:SF82">
    <property type="entry name" value="AUXIN-RESPONSIVE PROTEIN SAUR65"/>
    <property type="match status" value="1"/>
</dbReference>
<dbReference type="Pfam" id="PF02519">
    <property type="entry name" value="Auxin_inducible"/>
    <property type="match status" value="1"/>
</dbReference>
<evidence type="ECO:0000256" key="1">
    <source>
        <dbReference type="ARBA" id="ARBA00006974"/>
    </source>
</evidence>
<feature type="region of interest" description="Disordered" evidence="2">
    <location>
        <begin position="1"/>
        <end position="49"/>
    </location>
</feature>
<evidence type="ECO:0000313" key="4">
    <source>
        <dbReference type="Proteomes" id="UP001370490"/>
    </source>
</evidence>
<feature type="compositionally biased region" description="Basic residues" evidence="2">
    <location>
        <begin position="1"/>
        <end position="28"/>
    </location>
</feature>
<comment type="similarity">
    <text evidence="1">Belongs to the ARG7 family.</text>
</comment>
<name>A0AAN8Z5F6_9MAGN</name>
<dbReference type="PANTHER" id="PTHR31175">
    <property type="entry name" value="AUXIN-RESPONSIVE FAMILY PROTEIN"/>
    <property type="match status" value="1"/>
</dbReference>
<dbReference type="InterPro" id="IPR003676">
    <property type="entry name" value="SAUR_fam"/>
</dbReference>
<accession>A0AAN8Z5F6</accession>
<evidence type="ECO:0000256" key="2">
    <source>
        <dbReference type="SAM" id="MobiDB-lite"/>
    </source>
</evidence>
<feature type="compositionally biased region" description="Basic residues" evidence="2">
    <location>
        <begin position="65"/>
        <end position="75"/>
    </location>
</feature>
<organism evidence="3 4">
    <name type="scientific">Dillenia turbinata</name>
    <dbReference type="NCBI Taxonomy" id="194707"/>
    <lineage>
        <taxon>Eukaryota</taxon>
        <taxon>Viridiplantae</taxon>
        <taxon>Streptophyta</taxon>
        <taxon>Embryophyta</taxon>
        <taxon>Tracheophyta</taxon>
        <taxon>Spermatophyta</taxon>
        <taxon>Magnoliopsida</taxon>
        <taxon>eudicotyledons</taxon>
        <taxon>Gunneridae</taxon>
        <taxon>Pentapetalae</taxon>
        <taxon>Dilleniales</taxon>
        <taxon>Dilleniaceae</taxon>
        <taxon>Dillenia</taxon>
    </lineage>
</organism>
<feature type="compositionally biased region" description="Basic and acidic residues" evidence="2">
    <location>
        <begin position="76"/>
        <end position="89"/>
    </location>
</feature>
<dbReference type="EMBL" id="JBAMMX010000020">
    <property type="protein sequence ID" value="KAK6921303.1"/>
    <property type="molecule type" value="Genomic_DNA"/>
</dbReference>
<protein>
    <submittedName>
        <fullName evidence="3">Small auxin-up RNA</fullName>
    </submittedName>
</protein>
<comment type="caution">
    <text evidence="3">The sequence shown here is derived from an EMBL/GenBank/DDBJ whole genome shotgun (WGS) entry which is preliminary data.</text>
</comment>
<evidence type="ECO:0000313" key="3">
    <source>
        <dbReference type="EMBL" id="KAK6921303.1"/>
    </source>
</evidence>
<dbReference type="GO" id="GO:0009733">
    <property type="term" value="P:response to auxin"/>
    <property type="evidence" value="ECO:0007669"/>
    <property type="project" value="InterPro"/>
</dbReference>
<sequence length="196" mass="22350">MISPKKLIKMARKWQKRAANNGRKRISFPRRESSQNVDDSSASSEKSRMISAKKLIKMARKWQKRAASSRKRISFPRRDSSQDLDERSTSSDISLSKGHFVVYTSDRRRFVLPLSYLNNYIFAELLRMSEEEFGLPSNEPITLPCDAVFMEYILLIIRRGISKDLAKALVSSAASCSVFSAMHQESSCSKLLVPVH</sequence>
<reference evidence="3 4" key="1">
    <citation type="submission" date="2023-12" db="EMBL/GenBank/DDBJ databases">
        <title>A high-quality genome assembly for Dillenia turbinata (Dilleniales).</title>
        <authorList>
            <person name="Chanderbali A."/>
        </authorList>
    </citation>
    <scope>NUCLEOTIDE SEQUENCE [LARGE SCALE GENOMIC DNA]</scope>
    <source>
        <strain evidence="3">LSX21</strain>
        <tissue evidence="3">Leaf</tissue>
    </source>
</reference>
<feature type="region of interest" description="Disordered" evidence="2">
    <location>
        <begin position="65"/>
        <end position="90"/>
    </location>
</feature>
<keyword evidence="4" id="KW-1185">Reference proteome</keyword>